<reference evidence="1 2" key="1">
    <citation type="journal article" date="2015" name="Genome Announc.">
        <title>Draft Genome Sequence of the Terrestrial Cyanobacterium Scytonema millei VB511283, Isolated from Eastern India.</title>
        <authorList>
            <person name="Sen D."/>
            <person name="Chandrababunaidu M.M."/>
            <person name="Singh D."/>
            <person name="Sanghi N."/>
            <person name="Ghorai A."/>
            <person name="Mishra G.P."/>
            <person name="Madduluri M."/>
            <person name="Adhikary S.P."/>
            <person name="Tripathy S."/>
        </authorList>
    </citation>
    <scope>NUCLEOTIDE SEQUENCE [LARGE SCALE GENOMIC DNA]</scope>
    <source>
        <strain evidence="1 2">VB511283</strain>
    </source>
</reference>
<name>A0A9X5I6W3_9CYAN</name>
<gene>
    <name evidence="1" type="ORF">QH73_0023335</name>
</gene>
<comment type="caution">
    <text evidence="1">The sequence shown here is derived from an EMBL/GenBank/DDBJ whole genome shotgun (WGS) entry which is preliminary data.</text>
</comment>
<dbReference type="EMBL" id="JTJC03000009">
    <property type="protein sequence ID" value="NHC37531.1"/>
    <property type="molecule type" value="Genomic_DNA"/>
</dbReference>
<protein>
    <submittedName>
        <fullName evidence="1">Uncharacterized protein</fullName>
    </submittedName>
</protein>
<sequence>MGEFNCDRGFGDVFLFGESRENLATIINRDRIEPPGSCQGGFIIDGIYVCRGAQLCAPTNRIFYLITWRSN</sequence>
<dbReference type="Proteomes" id="UP000031532">
    <property type="component" value="Unassembled WGS sequence"/>
</dbReference>
<keyword evidence="2" id="KW-1185">Reference proteome</keyword>
<evidence type="ECO:0000313" key="1">
    <source>
        <dbReference type="EMBL" id="NHC37531.1"/>
    </source>
</evidence>
<accession>A0A9X5I6W3</accession>
<dbReference type="RefSeq" id="WP_132867500.1">
    <property type="nucleotide sequence ID" value="NZ_JTJC03000009.1"/>
</dbReference>
<dbReference type="AlphaFoldDB" id="A0A9X5I6W3"/>
<proteinExistence type="predicted"/>
<evidence type="ECO:0000313" key="2">
    <source>
        <dbReference type="Proteomes" id="UP000031532"/>
    </source>
</evidence>
<organism evidence="1 2">
    <name type="scientific">Scytonema millei VB511283</name>
    <dbReference type="NCBI Taxonomy" id="1245923"/>
    <lineage>
        <taxon>Bacteria</taxon>
        <taxon>Bacillati</taxon>
        <taxon>Cyanobacteriota</taxon>
        <taxon>Cyanophyceae</taxon>
        <taxon>Nostocales</taxon>
        <taxon>Scytonemataceae</taxon>
        <taxon>Scytonema</taxon>
    </lineage>
</organism>